<accession>A0AA40S3W8</accession>
<reference evidence="2 3" key="1">
    <citation type="submission" date="2020-08" db="EMBL/GenBank/DDBJ databases">
        <title>Genomic Encyclopedia of Type Strains, Phase IV (KMG-IV): sequencing the most valuable type-strain genomes for metagenomic binning, comparative biology and taxonomic classification.</title>
        <authorList>
            <person name="Goeker M."/>
        </authorList>
    </citation>
    <scope>NUCLEOTIDE SEQUENCE [LARGE SCALE GENOMIC DNA]</scope>
    <source>
        <strain evidence="2 3">DSM 11490</strain>
    </source>
</reference>
<dbReference type="InterPro" id="IPR009492">
    <property type="entry name" value="TniQ"/>
</dbReference>
<evidence type="ECO:0000313" key="2">
    <source>
        <dbReference type="EMBL" id="MBA8914079.1"/>
    </source>
</evidence>
<protein>
    <recommendedName>
        <fullName evidence="1">TniQ domain-containing protein</fullName>
    </recommendedName>
</protein>
<evidence type="ECO:0000313" key="3">
    <source>
        <dbReference type="Proteomes" id="UP000543554"/>
    </source>
</evidence>
<organism evidence="2 3">
    <name type="scientific">Methylorubrum thiocyanatum</name>
    <dbReference type="NCBI Taxonomy" id="47958"/>
    <lineage>
        <taxon>Bacteria</taxon>
        <taxon>Pseudomonadati</taxon>
        <taxon>Pseudomonadota</taxon>
        <taxon>Alphaproteobacteria</taxon>
        <taxon>Hyphomicrobiales</taxon>
        <taxon>Methylobacteriaceae</taxon>
        <taxon>Methylorubrum</taxon>
    </lineage>
</organism>
<proteinExistence type="predicted"/>
<dbReference type="Pfam" id="PF06527">
    <property type="entry name" value="TniQ"/>
    <property type="match status" value="1"/>
</dbReference>
<evidence type="ECO:0000259" key="1">
    <source>
        <dbReference type="Pfam" id="PF06527"/>
    </source>
</evidence>
<keyword evidence="3" id="KW-1185">Reference proteome</keyword>
<sequence length="614" mass="67863">MPTATRLRPTLAHVAGETPTSFVSRLAQLHLSCEPSARYFCADMGLSFGDLVKGRPETLATLADLSGADPAKLASEAFRRVGEGHVFKGEPFPGQSLLRTALRFCPACLLDDCSKSSRPETVAHGRAIWSIASIRTCPDHGMGFVEIERPTCPSKAHDFAYLLKPLLPDLEDLAEQAPRRPASGLETYALDRLAGRIGFSPWLDGLPLHVGMAICESIGMVDRYGREVRANTLTQAEWVDAGESGFGIASLGVAGIQAFMDGLIQTYPYSRSATEGPQAVLGRWFKFLAFGAPHKDFDVVRDLVVDFMIQRMPFGPGETILGRPVERRVLHSVRSASLEMQVHPKRLSKILHAAGVLSTEQMELPYGNATFDAAAAVTTLADAVDGLFMTEVEPYIGAGRVQTKLLVDASIIEPMFPKRPDLDHLFRRRDLDAFLDRLFADAVPVGEADADMADIQKAVKRVCCSTIEIVRLVLDRKLAWVGRRTGERSFAALLVRVSEIRSLMRGSMEGWLTARTIETTMRTTTKVVRNLMECGYLKAEVIVSPLNRCPVTVVSQTSFDQFRSEYATLFEEMETTGIHFREIKRRLTALGLEPSIEREVVGAAFYRRSDLRRI</sequence>
<dbReference type="AlphaFoldDB" id="A0AA40S3W8"/>
<dbReference type="Proteomes" id="UP000543554">
    <property type="component" value="Unassembled WGS sequence"/>
</dbReference>
<dbReference type="RefSeq" id="WP_182555541.1">
    <property type="nucleotide sequence ID" value="NZ_BPRF01000003.1"/>
</dbReference>
<name>A0AA40S3W8_9HYPH</name>
<comment type="caution">
    <text evidence="2">The sequence shown here is derived from an EMBL/GenBank/DDBJ whole genome shotgun (WGS) entry which is preliminary data.</text>
</comment>
<dbReference type="EMBL" id="JACJIB010000005">
    <property type="protein sequence ID" value="MBA8914079.1"/>
    <property type="molecule type" value="Genomic_DNA"/>
</dbReference>
<gene>
    <name evidence="2" type="ORF">HNR51_003170</name>
</gene>
<feature type="domain" description="TniQ" evidence="1">
    <location>
        <begin position="12"/>
        <end position="141"/>
    </location>
</feature>